<comment type="similarity">
    <text evidence="4">Belongs to the glycosyl hydrolase 3 family.</text>
</comment>
<evidence type="ECO:0000256" key="10">
    <source>
        <dbReference type="ARBA" id="ARBA00023295"/>
    </source>
</evidence>
<proteinExistence type="inferred from homology"/>
<protein>
    <recommendedName>
        <fullName evidence="13">Probable beta-glucosidase G</fullName>
        <ecNumber evidence="5">3.2.1.21</ecNumber>
    </recommendedName>
    <alternativeName>
        <fullName evidence="14">Beta-D-glucoside glucohydrolase G</fullName>
    </alternativeName>
    <alternativeName>
        <fullName evidence="15">Cellobiase G</fullName>
    </alternativeName>
    <alternativeName>
        <fullName evidence="16">Gentiobiase G</fullName>
    </alternativeName>
</protein>
<keyword evidence="9" id="KW-0119">Carbohydrate metabolism</keyword>
<dbReference type="EC" id="3.2.1.21" evidence="5"/>
<dbReference type="Pfam" id="PF00933">
    <property type="entry name" value="Glyco_hydro_3"/>
    <property type="match status" value="1"/>
</dbReference>
<dbReference type="OrthoDB" id="416222at2759"/>
<keyword evidence="7 17" id="KW-0732">Signal</keyword>
<dbReference type="Gene3D" id="3.20.20.300">
    <property type="entry name" value="Glycoside hydrolase, family 3, N-terminal domain"/>
    <property type="match status" value="1"/>
</dbReference>
<accession>A0A8H7UHJ4</accession>
<keyword evidence="8" id="KW-0378">Hydrolase</keyword>
<evidence type="ECO:0000256" key="16">
    <source>
        <dbReference type="ARBA" id="ARBA00041808"/>
    </source>
</evidence>
<dbReference type="InterPro" id="IPR002772">
    <property type="entry name" value="Glyco_hydro_3_C"/>
</dbReference>
<evidence type="ECO:0000256" key="9">
    <source>
        <dbReference type="ARBA" id="ARBA00023277"/>
    </source>
</evidence>
<evidence type="ECO:0000256" key="4">
    <source>
        <dbReference type="ARBA" id="ARBA00005336"/>
    </source>
</evidence>
<evidence type="ECO:0000256" key="17">
    <source>
        <dbReference type="SAM" id="SignalP"/>
    </source>
</evidence>
<dbReference type="InterPro" id="IPR026891">
    <property type="entry name" value="Fn3-like"/>
</dbReference>
<comment type="catalytic activity">
    <reaction evidence="1">
        <text>Hydrolysis of terminal, non-reducing beta-D-glucosyl residues with release of beta-D-glucose.</text>
        <dbReference type="EC" id="3.2.1.21"/>
    </reaction>
</comment>
<dbReference type="PANTHER" id="PTHR42715">
    <property type="entry name" value="BETA-GLUCOSIDASE"/>
    <property type="match status" value="1"/>
</dbReference>
<dbReference type="Proteomes" id="UP000612746">
    <property type="component" value="Unassembled WGS sequence"/>
</dbReference>
<feature type="non-terminal residue" evidence="19">
    <location>
        <position position="1"/>
    </location>
</feature>
<evidence type="ECO:0000256" key="6">
    <source>
        <dbReference type="ARBA" id="ARBA00022525"/>
    </source>
</evidence>
<evidence type="ECO:0000256" key="2">
    <source>
        <dbReference type="ARBA" id="ARBA00004613"/>
    </source>
</evidence>
<dbReference type="InterPro" id="IPR001764">
    <property type="entry name" value="Glyco_hydro_3_N"/>
</dbReference>
<comment type="pathway">
    <text evidence="3">Glycan metabolism; cellulose degradation.</text>
</comment>
<keyword evidence="11" id="KW-0624">Polysaccharide degradation</keyword>
<dbReference type="PRINTS" id="PR00133">
    <property type="entry name" value="GLHYDRLASE3"/>
</dbReference>
<dbReference type="Gene3D" id="3.40.50.1700">
    <property type="entry name" value="Glycoside hydrolase family 3 C-terminal domain"/>
    <property type="match status" value="1"/>
</dbReference>
<feature type="domain" description="Fibronectin type III-like" evidence="18">
    <location>
        <begin position="625"/>
        <end position="695"/>
    </location>
</feature>
<gene>
    <name evidence="19" type="ORF">INT44_006210</name>
</gene>
<dbReference type="GO" id="GO:0005576">
    <property type="term" value="C:extracellular region"/>
    <property type="evidence" value="ECO:0007669"/>
    <property type="project" value="UniProtKB-SubCell"/>
</dbReference>
<dbReference type="InterPro" id="IPR017853">
    <property type="entry name" value="GH"/>
</dbReference>
<evidence type="ECO:0000256" key="15">
    <source>
        <dbReference type="ARBA" id="ARBA00041601"/>
    </source>
</evidence>
<dbReference type="InterPro" id="IPR013783">
    <property type="entry name" value="Ig-like_fold"/>
</dbReference>
<dbReference type="SUPFAM" id="SSF51445">
    <property type="entry name" value="(Trans)glycosidases"/>
    <property type="match status" value="1"/>
</dbReference>
<dbReference type="FunFam" id="3.20.20.300:FF:000002">
    <property type="entry name" value="Probable beta-glucosidase"/>
    <property type="match status" value="1"/>
</dbReference>
<feature type="signal peptide" evidence="17">
    <location>
        <begin position="1"/>
        <end position="29"/>
    </location>
</feature>
<keyword evidence="6" id="KW-0964">Secreted</keyword>
<evidence type="ECO:0000256" key="13">
    <source>
        <dbReference type="ARBA" id="ARBA00039579"/>
    </source>
</evidence>
<sequence>FLSKSFYPSTNMKLYVCLIFMVITAPCNCAAAQITWKQAYQKAHIALSTLSLDEKVALGTGTGNGLCIGNTAAITKINWPGLCLQDSPLAVRVAYNVTGGIAGINTAATFDRNLALRRAHEIGSEFRGKGINVQLGPDINLARVPEAGRNWEGFGEDPYLTGIMAQLSIQGVQDYGVIATAKHYILNEQETDRLNGTSNADDRTIHEVYAWPFARAIEADVGSVMCSYNQVNGIYGCENEDILNRILRQEMNFQGFVQSDWGSTHSGAKSLMAGLDMDMPGPDTFWGANLLVSLQNGTVTQRNIDTMAARILATWYKFGQDQNYPPVGVNSQDPERAPFMDVQDSHKKTIREIGAASAILLRNLDDVLPLNNVTSLGIIGTDAGTGFYGPGGCTEGPCDTGTIAAGWGSGGSYFFDLVTPFQGITSRAHKNTRIKSSLSNSLTSAVQVAGAVDVAVVFVNADSGEGSDRLNLSLWNGGDDLINAVAQVNQNVIVVIHTPGAVLMPWVDKVKGIINAGLPGEETGNSIADVLFGDVNPSGRLPYTIARKSSDYAAHASITQPVIYSEGLFIGYRWFDAKNITPLFEFGYGLSYTSFSYSNLSIQNQGKTIVISASITNTGGTVGAEVPQLYIGFPQNAEEPPKILRGFEKIMLNPGQMSSVSFLINISKELSVWDTPSRTWKVLSGQYGVYVGASSRDIRLYGMLHI</sequence>
<dbReference type="Gene3D" id="2.60.40.10">
    <property type="entry name" value="Immunoglobulins"/>
    <property type="match status" value="1"/>
</dbReference>
<evidence type="ECO:0000256" key="5">
    <source>
        <dbReference type="ARBA" id="ARBA00012744"/>
    </source>
</evidence>
<name>A0A8H7UHJ4_9FUNG</name>
<evidence type="ECO:0000313" key="20">
    <source>
        <dbReference type="Proteomes" id="UP000612746"/>
    </source>
</evidence>
<dbReference type="InterPro" id="IPR036962">
    <property type="entry name" value="Glyco_hydro_3_N_sf"/>
</dbReference>
<evidence type="ECO:0000256" key="1">
    <source>
        <dbReference type="ARBA" id="ARBA00000448"/>
    </source>
</evidence>
<comment type="function">
    <text evidence="12">Beta-glucosidases are one of a number of cellulolytic enzymes involved in the degradation of cellulosic biomass. Catalyzes the last step releasing glucose from the inhibitory cellobiose.</text>
</comment>
<dbReference type="GO" id="GO:0009251">
    <property type="term" value="P:glucan catabolic process"/>
    <property type="evidence" value="ECO:0007669"/>
    <property type="project" value="TreeGrafter"/>
</dbReference>
<evidence type="ECO:0000256" key="8">
    <source>
        <dbReference type="ARBA" id="ARBA00022801"/>
    </source>
</evidence>
<keyword evidence="10" id="KW-0326">Glycosidase</keyword>
<evidence type="ECO:0000259" key="18">
    <source>
        <dbReference type="SMART" id="SM01217"/>
    </source>
</evidence>
<dbReference type="SUPFAM" id="SSF52279">
    <property type="entry name" value="Beta-D-glucan exohydrolase, C-terminal domain"/>
    <property type="match status" value="1"/>
</dbReference>
<comment type="subcellular location">
    <subcellularLocation>
        <location evidence="2">Secreted</location>
    </subcellularLocation>
</comment>
<dbReference type="GO" id="GO:0008422">
    <property type="term" value="F:beta-glucosidase activity"/>
    <property type="evidence" value="ECO:0007669"/>
    <property type="project" value="UniProtKB-EC"/>
</dbReference>
<dbReference type="SMART" id="SM01217">
    <property type="entry name" value="Fn3_like"/>
    <property type="match status" value="1"/>
</dbReference>
<evidence type="ECO:0000313" key="19">
    <source>
        <dbReference type="EMBL" id="KAG2179364.1"/>
    </source>
</evidence>
<dbReference type="Pfam" id="PF01915">
    <property type="entry name" value="Glyco_hydro_3_C"/>
    <property type="match status" value="1"/>
</dbReference>
<comment type="caution">
    <text evidence="19">The sequence shown here is derived from an EMBL/GenBank/DDBJ whole genome shotgun (WGS) entry which is preliminary data.</text>
</comment>
<dbReference type="AlphaFoldDB" id="A0A8H7UHJ4"/>
<dbReference type="Pfam" id="PF14310">
    <property type="entry name" value="Fn3-like"/>
    <property type="match status" value="1"/>
</dbReference>
<evidence type="ECO:0000256" key="11">
    <source>
        <dbReference type="ARBA" id="ARBA00023326"/>
    </source>
</evidence>
<dbReference type="PANTHER" id="PTHR42715:SF12">
    <property type="entry name" value="BETA-GLUCOSIDASE G-RELATED"/>
    <property type="match status" value="1"/>
</dbReference>
<keyword evidence="20" id="KW-1185">Reference proteome</keyword>
<feature type="chain" id="PRO_5034898503" description="Probable beta-glucosidase G" evidence="17">
    <location>
        <begin position="30"/>
        <end position="706"/>
    </location>
</feature>
<dbReference type="InterPro" id="IPR050288">
    <property type="entry name" value="Cellulose_deg_GH3"/>
</dbReference>
<organism evidence="19 20">
    <name type="scientific">Umbelopsis vinacea</name>
    <dbReference type="NCBI Taxonomy" id="44442"/>
    <lineage>
        <taxon>Eukaryota</taxon>
        <taxon>Fungi</taxon>
        <taxon>Fungi incertae sedis</taxon>
        <taxon>Mucoromycota</taxon>
        <taxon>Mucoromycotina</taxon>
        <taxon>Umbelopsidomycetes</taxon>
        <taxon>Umbelopsidales</taxon>
        <taxon>Umbelopsidaceae</taxon>
        <taxon>Umbelopsis</taxon>
    </lineage>
</organism>
<evidence type="ECO:0000256" key="3">
    <source>
        <dbReference type="ARBA" id="ARBA00004987"/>
    </source>
</evidence>
<evidence type="ECO:0000256" key="14">
    <source>
        <dbReference type="ARBA" id="ARBA00041276"/>
    </source>
</evidence>
<dbReference type="InterPro" id="IPR036881">
    <property type="entry name" value="Glyco_hydro_3_C_sf"/>
</dbReference>
<evidence type="ECO:0000256" key="12">
    <source>
        <dbReference type="ARBA" id="ARBA00024983"/>
    </source>
</evidence>
<evidence type="ECO:0000256" key="7">
    <source>
        <dbReference type="ARBA" id="ARBA00022729"/>
    </source>
</evidence>
<dbReference type="EMBL" id="JAEPRA010000010">
    <property type="protein sequence ID" value="KAG2179364.1"/>
    <property type="molecule type" value="Genomic_DNA"/>
</dbReference>
<reference evidence="19" key="1">
    <citation type="submission" date="2020-12" db="EMBL/GenBank/DDBJ databases">
        <title>Metabolic potential, ecology and presence of endohyphal bacteria is reflected in genomic diversity of Mucoromycotina.</title>
        <authorList>
            <person name="Muszewska A."/>
            <person name="Okrasinska A."/>
            <person name="Steczkiewicz K."/>
            <person name="Drgas O."/>
            <person name="Orlowska M."/>
            <person name="Perlinska-Lenart U."/>
            <person name="Aleksandrzak-Piekarczyk T."/>
            <person name="Szatraj K."/>
            <person name="Zielenkiewicz U."/>
            <person name="Pilsyk S."/>
            <person name="Malc E."/>
            <person name="Mieczkowski P."/>
            <person name="Kruszewska J.S."/>
            <person name="Biernat P."/>
            <person name="Pawlowska J."/>
        </authorList>
    </citation>
    <scope>NUCLEOTIDE SEQUENCE</scope>
    <source>
        <strain evidence="19">WA0000051536</strain>
    </source>
</reference>